<gene>
    <name evidence="1" type="ORF">AV926_00935</name>
</gene>
<name>A0A161SDU4_9FLAO</name>
<sequence>MNEKFKEIRFALQTLEHKTGYYSYWEQLINNLESRYRMNYQKSNRDRDMAKGVEYLADIEFPDKKIILWAATIHLLGDKKDIASISKQQKQGTGYYLKNKYKETYYHLAFIPASGTVGLKGYLGIGKKNAKAVKGSIEKYIRDNTKQDYAFMSMKSLVSQDIIKENNINKSLLIGTTQNRVNVANVVDGYFYMKEEYIPQFSIRRKLWEESRKE</sequence>
<dbReference type="Proteomes" id="UP000076630">
    <property type="component" value="Unassembled WGS sequence"/>
</dbReference>
<evidence type="ECO:0000313" key="1">
    <source>
        <dbReference type="EMBL" id="KZE78865.1"/>
    </source>
</evidence>
<comment type="caution">
    <text evidence="1">The sequence shown here is derived from an EMBL/GenBank/DDBJ whole genome shotgun (WGS) entry which is preliminary data.</text>
</comment>
<dbReference type="SUPFAM" id="SSF159501">
    <property type="entry name" value="EreA/ChaN-like"/>
    <property type="match status" value="1"/>
</dbReference>
<proteinExistence type="predicted"/>
<keyword evidence="2" id="KW-1185">Reference proteome</keyword>
<dbReference type="RefSeq" id="WP_052243546.1">
    <property type="nucleotide sequence ID" value="NZ_JWJO01000026.1"/>
</dbReference>
<dbReference type="GO" id="GO:0046677">
    <property type="term" value="P:response to antibiotic"/>
    <property type="evidence" value="ECO:0007669"/>
    <property type="project" value="InterPro"/>
</dbReference>
<organism evidence="1 2">
    <name type="scientific">Myroides marinus</name>
    <dbReference type="NCBI Taxonomy" id="703342"/>
    <lineage>
        <taxon>Bacteria</taxon>
        <taxon>Pseudomonadati</taxon>
        <taxon>Bacteroidota</taxon>
        <taxon>Flavobacteriia</taxon>
        <taxon>Flavobacteriales</taxon>
        <taxon>Flavobacteriaceae</taxon>
        <taxon>Myroides</taxon>
    </lineage>
</organism>
<evidence type="ECO:0000313" key="2">
    <source>
        <dbReference type="Proteomes" id="UP000076630"/>
    </source>
</evidence>
<dbReference type="Pfam" id="PF05139">
    <property type="entry name" value="Erythro_esteras"/>
    <property type="match status" value="1"/>
</dbReference>
<dbReference type="EMBL" id="LQNU01000061">
    <property type="protein sequence ID" value="KZE78865.1"/>
    <property type="molecule type" value="Genomic_DNA"/>
</dbReference>
<dbReference type="AlphaFoldDB" id="A0A161SDU4"/>
<dbReference type="InterPro" id="IPR007815">
    <property type="entry name" value="Emycin_Estase"/>
</dbReference>
<accession>A0A161SDU4</accession>
<dbReference type="Gene3D" id="3.40.1660.10">
    <property type="entry name" value="EreA-like (biosynthetic domain)"/>
    <property type="match status" value="1"/>
</dbReference>
<reference evidence="1 2" key="1">
    <citation type="submission" date="2016-01" db="EMBL/GenBank/DDBJ databases">
        <title>Whole genome sequencing of Myroides marinus L41.</title>
        <authorList>
            <person name="Hong K.W."/>
        </authorList>
    </citation>
    <scope>NUCLEOTIDE SEQUENCE [LARGE SCALE GENOMIC DNA]</scope>
    <source>
        <strain evidence="1 2">L41</strain>
    </source>
</reference>
<dbReference type="OrthoDB" id="9810066at2"/>
<protein>
    <submittedName>
        <fullName evidence="1">Uncharacterized protein</fullName>
    </submittedName>
</protein>